<sequence>MEPGLDVFGEEEDGKERGEGDEKERLKDEAAGSWFGEEEDRAVVIMEDLTVLRRCSGEKKDREKEVRLLMILCRRSGYGVLRQLENEGRDEMKEVNGAGK</sequence>
<dbReference type="EMBL" id="JACEIK010152790">
    <property type="protein sequence ID" value="MCE5167549.1"/>
    <property type="molecule type" value="Genomic_DNA"/>
</dbReference>
<accession>A0ABS8Y8V0</accession>
<proteinExistence type="predicted"/>
<organism evidence="2 3">
    <name type="scientific">Datura stramonium</name>
    <name type="common">Jimsonweed</name>
    <name type="synonym">Common thornapple</name>
    <dbReference type="NCBI Taxonomy" id="4076"/>
    <lineage>
        <taxon>Eukaryota</taxon>
        <taxon>Viridiplantae</taxon>
        <taxon>Streptophyta</taxon>
        <taxon>Embryophyta</taxon>
        <taxon>Tracheophyta</taxon>
        <taxon>Spermatophyta</taxon>
        <taxon>Magnoliopsida</taxon>
        <taxon>eudicotyledons</taxon>
        <taxon>Gunneridae</taxon>
        <taxon>Pentapetalae</taxon>
        <taxon>asterids</taxon>
        <taxon>lamiids</taxon>
        <taxon>Solanales</taxon>
        <taxon>Solanaceae</taxon>
        <taxon>Solanoideae</taxon>
        <taxon>Datureae</taxon>
        <taxon>Datura</taxon>
    </lineage>
</organism>
<name>A0ABS8Y8V0_DATST</name>
<gene>
    <name evidence="2" type="ORF">HAX54_009721</name>
</gene>
<feature type="non-terminal residue" evidence="2">
    <location>
        <position position="100"/>
    </location>
</feature>
<feature type="region of interest" description="Disordered" evidence="1">
    <location>
        <begin position="1"/>
        <end position="32"/>
    </location>
</feature>
<reference evidence="2 3" key="1">
    <citation type="journal article" date="2021" name="BMC Genomics">
        <title>Datura genome reveals duplications of psychoactive alkaloid biosynthetic genes and high mutation rate following tissue culture.</title>
        <authorList>
            <person name="Rajewski A."/>
            <person name="Carter-House D."/>
            <person name="Stajich J."/>
            <person name="Litt A."/>
        </authorList>
    </citation>
    <scope>NUCLEOTIDE SEQUENCE [LARGE SCALE GENOMIC DNA]</scope>
    <source>
        <strain evidence="2">AR-01</strain>
    </source>
</reference>
<keyword evidence="3" id="KW-1185">Reference proteome</keyword>
<evidence type="ECO:0000313" key="2">
    <source>
        <dbReference type="EMBL" id="MCE5167549.1"/>
    </source>
</evidence>
<comment type="caution">
    <text evidence="2">The sequence shown here is derived from an EMBL/GenBank/DDBJ whole genome shotgun (WGS) entry which is preliminary data.</text>
</comment>
<protein>
    <submittedName>
        <fullName evidence="2">Uncharacterized protein</fullName>
    </submittedName>
</protein>
<evidence type="ECO:0000313" key="3">
    <source>
        <dbReference type="Proteomes" id="UP000823775"/>
    </source>
</evidence>
<evidence type="ECO:0000256" key="1">
    <source>
        <dbReference type="SAM" id="MobiDB-lite"/>
    </source>
</evidence>
<feature type="compositionally biased region" description="Basic and acidic residues" evidence="1">
    <location>
        <begin position="14"/>
        <end position="30"/>
    </location>
</feature>
<dbReference type="Proteomes" id="UP000823775">
    <property type="component" value="Unassembled WGS sequence"/>
</dbReference>